<evidence type="ECO:0000256" key="12">
    <source>
        <dbReference type="ARBA" id="ARBA00022737"/>
    </source>
</evidence>
<dbReference type="PROSITE" id="PS51450">
    <property type="entry name" value="LRR"/>
    <property type="match status" value="1"/>
</dbReference>
<evidence type="ECO:0000256" key="21">
    <source>
        <dbReference type="SAM" id="MobiDB-lite"/>
    </source>
</evidence>
<evidence type="ECO:0000313" key="25">
    <source>
        <dbReference type="RefSeq" id="XP_022257498.1"/>
    </source>
</evidence>
<dbReference type="InterPro" id="IPR001611">
    <property type="entry name" value="Leu-rich_rpt"/>
</dbReference>
<evidence type="ECO:0000256" key="14">
    <source>
        <dbReference type="ARBA" id="ARBA00022853"/>
    </source>
</evidence>
<dbReference type="Gene3D" id="2.130.10.10">
    <property type="entry name" value="YVTN repeat-like/Quinoprotein amine dehydrogenase"/>
    <property type="match status" value="1"/>
</dbReference>
<reference evidence="25" key="1">
    <citation type="submission" date="2025-08" db="UniProtKB">
        <authorList>
            <consortium name="RefSeq"/>
        </authorList>
    </citation>
    <scope>IDENTIFICATION</scope>
    <source>
        <tissue evidence="25">Muscle</tissue>
    </source>
</reference>
<evidence type="ECO:0000256" key="10">
    <source>
        <dbReference type="ARBA" id="ARBA00022614"/>
    </source>
</evidence>
<dbReference type="InterPro" id="IPR056160">
    <property type="entry name" value="WD_LRWD1"/>
</dbReference>
<dbReference type="PROSITE" id="PS50082">
    <property type="entry name" value="WD_REPEATS_2"/>
    <property type="match status" value="1"/>
</dbReference>
<evidence type="ECO:0000256" key="19">
    <source>
        <dbReference type="ARBA" id="ARBA00033046"/>
    </source>
</evidence>
<dbReference type="InterPro" id="IPR001680">
    <property type="entry name" value="WD40_rpt"/>
</dbReference>
<keyword evidence="16" id="KW-0206">Cytoskeleton</keyword>
<dbReference type="Pfam" id="PF23211">
    <property type="entry name" value="LRR_LRWD1"/>
    <property type="match status" value="1"/>
</dbReference>
<dbReference type="InterPro" id="IPR032675">
    <property type="entry name" value="LRR_dom_sf"/>
</dbReference>
<proteinExistence type="inferred from homology"/>
<evidence type="ECO:0000256" key="1">
    <source>
        <dbReference type="ARBA" id="ARBA00004123"/>
    </source>
</evidence>
<dbReference type="PROSITE" id="PS50294">
    <property type="entry name" value="WD_REPEATS_REGION"/>
    <property type="match status" value="1"/>
</dbReference>
<organism evidence="24 25">
    <name type="scientific">Limulus polyphemus</name>
    <name type="common">Atlantic horseshoe crab</name>
    <dbReference type="NCBI Taxonomy" id="6850"/>
    <lineage>
        <taxon>Eukaryota</taxon>
        <taxon>Metazoa</taxon>
        <taxon>Ecdysozoa</taxon>
        <taxon>Arthropoda</taxon>
        <taxon>Chelicerata</taxon>
        <taxon>Merostomata</taxon>
        <taxon>Xiphosura</taxon>
        <taxon>Limulidae</taxon>
        <taxon>Limulus</taxon>
    </lineage>
</organism>
<keyword evidence="17" id="KW-0539">Nucleus</keyword>
<accession>A0ABM1TNP2</accession>
<feature type="repeat" description="WD" evidence="20">
    <location>
        <begin position="454"/>
        <end position="488"/>
    </location>
</feature>
<evidence type="ECO:0000256" key="18">
    <source>
        <dbReference type="ARBA" id="ARBA00023328"/>
    </source>
</evidence>
<dbReference type="PANTHER" id="PTHR24370:SF10">
    <property type="entry name" value="LEUCINE-RICH REPEAT AND WD REPEAT-CONTAINING PROTEIN 1"/>
    <property type="match status" value="1"/>
</dbReference>
<gene>
    <name evidence="25" type="primary">LOC106472387</name>
</gene>
<dbReference type="InterPro" id="IPR019775">
    <property type="entry name" value="WD40_repeat_CS"/>
</dbReference>
<sequence>MITESFILNRSGCNKLSEVKKLNLSNLGIRSLDSDGLKSLSKLESLDISGNHLRSIPNLNLPQLKVLNCEDNMIQDISFLHQFPQLKELFLTGNPLSNADRYIAVAQLPTLVYLDGKDCSKLWELDVKVEERLWPQVIRVWEEYFANQINSECSEEDVQDLLKQMVRQLRRTPIHCYEAPEKFKRYKVESIATALILTAREKSKKKVTPSKGQRVQAGSSSHSETTLLSVKTSRSPVKKRIFPSSPEKESISNVEQTPKAVTASPQKKIKVHSHEKESYKLAKHKTTPEKQSVLLLEKVKSSQKYNLYEQEPQYSPQKQRDGTSETAEKKKRCRLPSNFAPHIFLRCHSRNNDPEDSETQVWRSAFEPDVFNKGSLTNTVATCGGNLVCLIDCESGRVIKRYKHINPLEDFYTLCWTSVDTGKTGNNINLLAVGGRAKDICLLHPSQLICYHSYKAHTQSINSLLFHPTQTTWLLSGGEDRKVHLWDVGIPSLPDYKTNCQKLMTLETGYPVLQMVFSLKHQHLLVGCEGGLFGWDLPKAPVWKVVRDPAVVYQLPKTKDIQNNEDYVVDGLALLSADRFAVKYSGSGRIYICSLIDALTNNNFKRKQNVQLVPLKTMEWSKCDTDYLALTAHIDGLFMACGDDIGQIWMYKTNQSKSPSKSSRLQTPAYILSWPDLSFDSSDQHQFSLQLDKVLVNSMTVSEDGQFLMACTSKNLVCLWKAVK</sequence>
<dbReference type="Pfam" id="PF23215">
    <property type="entry name" value="WD_LRWD1"/>
    <property type="match status" value="1"/>
</dbReference>
<dbReference type="RefSeq" id="XP_022257498.1">
    <property type="nucleotide sequence ID" value="XM_022401790.1"/>
</dbReference>
<evidence type="ECO:0000256" key="2">
    <source>
        <dbReference type="ARBA" id="ARBA00004300"/>
    </source>
</evidence>
<evidence type="ECO:0000256" key="7">
    <source>
        <dbReference type="ARBA" id="ARBA00022454"/>
    </source>
</evidence>
<dbReference type="SMART" id="SM00320">
    <property type="entry name" value="WD40"/>
    <property type="match status" value="3"/>
</dbReference>
<evidence type="ECO:0000256" key="13">
    <source>
        <dbReference type="ARBA" id="ARBA00022838"/>
    </source>
</evidence>
<keyword evidence="9 20" id="KW-0853">WD repeat</keyword>
<dbReference type="SUPFAM" id="SSF50978">
    <property type="entry name" value="WD40 repeat-like"/>
    <property type="match status" value="1"/>
</dbReference>
<evidence type="ECO:0000259" key="23">
    <source>
        <dbReference type="Pfam" id="PF23215"/>
    </source>
</evidence>
<dbReference type="InterPro" id="IPR015943">
    <property type="entry name" value="WD40/YVTN_repeat-like_dom_sf"/>
</dbReference>
<feature type="domain" description="Leucine-rich repeat and WD repeat-containing protein 1 LRR" evidence="22">
    <location>
        <begin position="10"/>
        <end position="178"/>
    </location>
</feature>
<evidence type="ECO:0000256" key="8">
    <source>
        <dbReference type="ARBA" id="ARBA00022490"/>
    </source>
</evidence>
<name>A0ABM1TNP2_LIMPO</name>
<dbReference type="InterPro" id="IPR056363">
    <property type="entry name" value="LRR_LRWD1_dom"/>
</dbReference>
<dbReference type="PANTHER" id="PTHR24370">
    <property type="entry name" value="OPTICIN"/>
    <property type="match status" value="1"/>
</dbReference>
<feature type="domain" description="Leucine-rich repeat and WD repeat-containing protein 1 WD" evidence="23">
    <location>
        <begin position="340"/>
        <end position="722"/>
    </location>
</feature>
<dbReference type="PROSITE" id="PS00678">
    <property type="entry name" value="WD_REPEATS_1"/>
    <property type="match status" value="1"/>
</dbReference>
<evidence type="ECO:0000256" key="11">
    <source>
        <dbReference type="ARBA" id="ARBA00022705"/>
    </source>
</evidence>
<evidence type="ECO:0000256" key="20">
    <source>
        <dbReference type="PROSITE-ProRule" id="PRU00221"/>
    </source>
</evidence>
<keyword evidence="7" id="KW-0158">Chromosome</keyword>
<evidence type="ECO:0000313" key="24">
    <source>
        <dbReference type="Proteomes" id="UP000694941"/>
    </source>
</evidence>
<feature type="region of interest" description="Disordered" evidence="21">
    <location>
        <begin position="307"/>
        <end position="332"/>
    </location>
</feature>
<evidence type="ECO:0000256" key="5">
    <source>
        <dbReference type="ARBA" id="ARBA00007545"/>
    </source>
</evidence>
<evidence type="ECO:0000256" key="9">
    <source>
        <dbReference type="ARBA" id="ARBA00022574"/>
    </source>
</evidence>
<evidence type="ECO:0000256" key="15">
    <source>
        <dbReference type="ARBA" id="ARBA00022895"/>
    </source>
</evidence>
<evidence type="ECO:0000256" key="16">
    <source>
        <dbReference type="ARBA" id="ARBA00023212"/>
    </source>
</evidence>
<keyword evidence="8" id="KW-0963">Cytoplasm</keyword>
<keyword evidence="18" id="KW-0137">Centromere</keyword>
<feature type="compositionally biased region" description="Polar residues" evidence="21">
    <location>
        <begin position="210"/>
        <end position="235"/>
    </location>
</feature>
<keyword evidence="12" id="KW-0677">Repeat</keyword>
<evidence type="ECO:0000256" key="6">
    <source>
        <dbReference type="ARBA" id="ARBA00015536"/>
    </source>
</evidence>
<keyword evidence="13" id="KW-0995">Kinetochore</keyword>
<keyword evidence="11" id="KW-0235">DNA replication</keyword>
<evidence type="ECO:0000256" key="4">
    <source>
        <dbReference type="ARBA" id="ARBA00004629"/>
    </source>
</evidence>
<dbReference type="Proteomes" id="UP000694941">
    <property type="component" value="Unplaced"/>
</dbReference>
<comment type="subcellular location">
    <subcellularLocation>
        <location evidence="4">Chromosome</location>
        <location evidence="4">Centromere</location>
        <location evidence="4">Kinetochore</location>
    </subcellularLocation>
    <subcellularLocation>
        <location evidence="3">Chromosome</location>
        <location evidence="3">Telomere</location>
    </subcellularLocation>
    <subcellularLocation>
        <location evidence="2">Cytoplasm</location>
        <location evidence="2">Cytoskeleton</location>
        <location evidence="2">Microtubule organizing center</location>
        <location evidence="2">Centrosome</location>
    </subcellularLocation>
    <subcellularLocation>
        <location evidence="1">Nucleus</location>
    </subcellularLocation>
</comment>
<dbReference type="Gene3D" id="3.80.10.10">
    <property type="entry name" value="Ribonuclease Inhibitor"/>
    <property type="match status" value="1"/>
</dbReference>
<keyword evidence="14" id="KW-0156">Chromatin regulator</keyword>
<feature type="region of interest" description="Disordered" evidence="21">
    <location>
        <begin position="202"/>
        <end position="286"/>
    </location>
</feature>
<keyword evidence="10" id="KW-0433">Leucine-rich repeat</keyword>
<dbReference type="InterPro" id="IPR052489">
    <property type="entry name" value="LRWD1"/>
</dbReference>
<keyword evidence="24" id="KW-1185">Reference proteome</keyword>
<keyword evidence="15" id="KW-0779">Telomere</keyword>
<feature type="compositionally biased region" description="Basic and acidic residues" evidence="21">
    <location>
        <begin position="318"/>
        <end position="328"/>
    </location>
</feature>
<dbReference type="InterPro" id="IPR036322">
    <property type="entry name" value="WD40_repeat_dom_sf"/>
</dbReference>
<evidence type="ECO:0000256" key="3">
    <source>
        <dbReference type="ARBA" id="ARBA00004574"/>
    </source>
</evidence>
<comment type="similarity">
    <text evidence="5">Belongs to the LRWD1 family.</text>
</comment>
<dbReference type="GeneID" id="106472387"/>
<dbReference type="SUPFAM" id="SSF52075">
    <property type="entry name" value="Outer arm dynein light chain 1"/>
    <property type="match status" value="1"/>
</dbReference>
<protein>
    <recommendedName>
        <fullName evidence="6">Leucine-rich repeat and WD repeat-containing protein 1</fullName>
    </recommendedName>
    <alternativeName>
        <fullName evidence="19">Origin recognition complex-associated protein</fullName>
    </alternativeName>
</protein>
<evidence type="ECO:0000256" key="17">
    <source>
        <dbReference type="ARBA" id="ARBA00023242"/>
    </source>
</evidence>
<evidence type="ECO:0000259" key="22">
    <source>
        <dbReference type="Pfam" id="PF23211"/>
    </source>
</evidence>